<dbReference type="GO" id="GO:0005737">
    <property type="term" value="C:cytoplasm"/>
    <property type="evidence" value="ECO:0007669"/>
    <property type="project" value="UniProtKB-ARBA"/>
</dbReference>
<dbReference type="EC" id="3.1.1.-" evidence="6"/>
<comment type="function">
    <text evidence="1 6">Acylhydrolase that catalyzes the hydrolysis of phospholipids at the sn-1 position.</text>
</comment>
<feature type="domain" description="Fungal lipase-type" evidence="7">
    <location>
        <begin position="132"/>
        <end position="294"/>
    </location>
</feature>
<dbReference type="Pfam" id="PF01764">
    <property type="entry name" value="Lipase_3"/>
    <property type="match status" value="1"/>
</dbReference>
<accession>A0AAD5WAT2</accession>
<dbReference type="GO" id="GO:0008970">
    <property type="term" value="F:phospholipase A1 activity"/>
    <property type="evidence" value="ECO:0007669"/>
    <property type="project" value="UniProtKB-UniRule"/>
</dbReference>
<evidence type="ECO:0000256" key="4">
    <source>
        <dbReference type="ARBA" id="ARBA00022963"/>
    </source>
</evidence>
<keyword evidence="3 6" id="KW-0378">Hydrolase</keyword>
<evidence type="ECO:0000313" key="9">
    <source>
        <dbReference type="Proteomes" id="UP001210211"/>
    </source>
</evidence>
<sequence>MSNNFGEIAKRWREIQGDSNWENLLDQPDKDLRLSIINYGEMAQAAYDGFNQERRSPNLGSARYKQSNLLRKVQVSMPNAYTITKYLYATSSIDVPDAFIIRLPSKESNWMGFVAVATDNAKALFGRRDILVAWRGTIQTLEWVNDFDCTLTSASDLVGPTDPDDGEPMVHRGFLSIYTSDNPNSRFDKRSSREQVLTEIARLMDKYSNEETSITITGHSLGAALSTLCAIDIASKHLNCPSHSRLNGCPVTAIVFASPRVGDYNFQKAYYKQLDLKLLRVRNVMDVVPNVPPPNPYCDVGVELTIDLTKSPYIKSPGDAVTWHNLENYLHGVAGMQKDGFRLEVDRDIALVNKSADILKDKYPVPVAWFVNKNKNMVKGNDGHWRLDDYEGEVDMCSCLDVISLFRHF</sequence>
<evidence type="ECO:0000256" key="1">
    <source>
        <dbReference type="ARBA" id="ARBA00003523"/>
    </source>
</evidence>
<keyword evidence="4 6" id="KW-0442">Lipid degradation</keyword>
<evidence type="ECO:0000256" key="2">
    <source>
        <dbReference type="ARBA" id="ARBA00010701"/>
    </source>
</evidence>
<proteinExistence type="inferred from homology"/>
<dbReference type="AlphaFoldDB" id="A0AAD5WAT2"/>
<dbReference type="EMBL" id="JAMRDG010000002">
    <property type="protein sequence ID" value="KAJ3685315.1"/>
    <property type="molecule type" value="Genomic_DNA"/>
</dbReference>
<gene>
    <name evidence="8" type="ORF">LUZ61_014479</name>
</gene>
<comment type="similarity">
    <text evidence="2 6">Belongs to the AB hydrolase superfamily. Lipase family.</text>
</comment>
<dbReference type="GO" id="GO:0016042">
    <property type="term" value="P:lipid catabolic process"/>
    <property type="evidence" value="ECO:0007669"/>
    <property type="project" value="UniProtKB-UniRule"/>
</dbReference>
<dbReference type="PANTHER" id="PTHR31828">
    <property type="entry name" value="PHOSPHOLIPASE A1-IIGAMMA"/>
    <property type="match status" value="1"/>
</dbReference>
<dbReference type="InterPro" id="IPR033556">
    <property type="entry name" value="PLA"/>
</dbReference>
<evidence type="ECO:0000256" key="6">
    <source>
        <dbReference type="RuleBase" id="RU367093"/>
    </source>
</evidence>
<evidence type="ECO:0000313" key="8">
    <source>
        <dbReference type="EMBL" id="KAJ3685315.1"/>
    </source>
</evidence>
<dbReference type="InterPro" id="IPR002921">
    <property type="entry name" value="Fungal_lipase-type"/>
</dbReference>
<dbReference type="FunFam" id="3.40.50.1820:FF:000065">
    <property type="entry name" value="Phospholipase A1-II 3"/>
    <property type="match status" value="1"/>
</dbReference>
<keyword evidence="9" id="KW-1185">Reference proteome</keyword>
<dbReference type="InterPro" id="IPR029058">
    <property type="entry name" value="AB_hydrolase_fold"/>
</dbReference>
<keyword evidence="5 6" id="KW-0443">Lipid metabolism</keyword>
<dbReference type="PANTHER" id="PTHR31828:SF1">
    <property type="entry name" value="PHOSPHOLIPASE A1-IIGAMMA"/>
    <property type="match status" value="1"/>
</dbReference>
<evidence type="ECO:0000256" key="5">
    <source>
        <dbReference type="ARBA" id="ARBA00023098"/>
    </source>
</evidence>
<evidence type="ECO:0000256" key="3">
    <source>
        <dbReference type="ARBA" id="ARBA00022801"/>
    </source>
</evidence>
<dbReference type="CDD" id="cd00519">
    <property type="entry name" value="Lipase_3"/>
    <property type="match status" value="1"/>
</dbReference>
<organism evidence="8 9">
    <name type="scientific">Rhynchospora tenuis</name>
    <dbReference type="NCBI Taxonomy" id="198213"/>
    <lineage>
        <taxon>Eukaryota</taxon>
        <taxon>Viridiplantae</taxon>
        <taxon>Streptophyta</taxon>
        <taxon>Embryophyta</taxon>
        <taxon>Tracheophyta</taxon>
        <taxon>Spermatophyta</taxon>
        <taxon>Magnoliopsida</taxon>
        <taxon>Liliopsida</taxon>
        <taxon>Poales</taxon>
        <taxon>Cyperaceae</taxon>
        <taxon>Cyperoideae</taxon>
        <taxon>Rhynchosporeae</taxon>
        <taxon>Rhynchospora</taxon>
    </lineage>
</organism>
<dbReference type="Proteomes" id="UP001210211">
    <property type="component" value="Unassembled WGS sequence"/>
</dbReference>
<protein>
    <recommendedName>
        <fullName evidence="6">Phospholipase A1</fullName>
        <ecNumber evidence="6">3.1.1.-</ecNumber>
    </recommendedName>
</protein>
<name>A0AAD5WAT2_9POAL</name>
<reference evidence="8 9" key="1">
    <citation type="journal article" date="2022" name="Cell">
        <title>Repeat-based holocentromeres influence genome architecture and karyotype evolution.</title>
        <authorList>
            <person name="Hofstatter P.G."/>
            <person name="Thangavel G."/>
            <person name="Lux T."/>
            <person name="Neumann P."/>
            <person name="Vondrak T."/>
            <person name="Novak P."/>
            <person name="Zhang M."/>
            <person name="Costa L."/>
            <person name="Castellani M."/>
            <person name="Scott A."/>
            <person name="Toegelov H."/>
            <person name="Fuchs J."/>
            <person name="Mata-Sucre Y."/>
            <person name="Dias Y."/>
            <person name="Vanzela A.L.L."/>
            <person name="Huettel B."/>
            <person name="Almeida C.C.S."/>
            <person name="Simkova H."/>
            <person name="Souza G."/>
            <person name="Pedrosa-Harand A."/>
            <person name="Macas J."/>
            <person name="Mayer K.F.X."/>
            <person name="Houben A."/>
            <person name="Marques A."/>
        </authorList>
    </citation>
    <scope>NUCLEOTIDE SEQUENCE [LARGE SCALE GENOMIC DNA]</scope>
    <source>
        <strain evidence="8">RhyTen1mFocal</strain>
    </source>
</reference>
<dbReference type="Gene3D" id="3.40.50.1820">
    <property type="entry name" value="alpha/beta hydrolase"/>
    <property type="match status" value="1"/>
</dbReference>
<comment type="caution">
    <text evidence="8">The sequence shown here is derived from an EMBL/GenBank/DDBJ whole genome shotgun (WGS) entry which is preliminary data.</text>
</comment>
<dbReference type="SUPFAM" id="SSF53474">
    <property type="entry name" value="alpha/beta-Hydrolases"/>
    <property type="match status" value="1"/>
</dbReference>
<evidence type="ECO:0000259" key="7">
    <source>
        <dbReference type="Pfam" id="PF01764"/>
    </source>
</evidence>